<dbReference type="InterPro" id="IPR053205">
    <property type="entry name" value="GHMP_kinase_L-arabinokinase"/>
</dbReference>
<evidence type="ECO:0000313" key="2">
    <source>
        <dbReference type="Proteomes" id="UP000295632"/>
    </source>
</evidence>
<comment type="caution">
    <text evidence="1">The sequence shown here is derived from an EMBL/GenBank/DDBJ whole genome shotgun (WGS) entry which is preliminary data.</text>
</comment>
<evidence type="ECO:0000313" key="1">
    <source>
        <dbReference type="EMBL" id="TDQ43020.1"/>
    </source>
</evidence>
<dbReference type="AlphaFoldDB" id="A0A4R6U8V1"/>
<name>A0A4R6U8V1_9BACI</name>
<protein>
    <recommendedName>
        <fullName evidence="3">Glycosyl transferase family 1</fullName>
    </recommendedName>
</protein>
<proteinExistence type="predicted"/>
<evidence type="ECO:0008006" key="3">
    <source>
        <dbReference type="Google" id="ProtNLM"/>
    </source>
</evidence>
<accession>A0A4R6U8V1</accession>
<dbReference type="RefSeq" id="WP_133578832.1">
    <property type="nucleotide sequence ID" value="NZ_SNYJ01000001.1"/>
</dbReference>
<gene>
    <name evidence="1" type="ORF">EV213_101452</name>
</gene>
<organism evidence="1 2">
    <name type="scientific">Aureibacillus halotolerans</name>
    <dbReference type="NCBI Taxonomy" id="1508390"/>
    <lineage>
        <taxon>Bacteria</taxon>
        <taxon>Bacillati</taxon>
        <taxon>Bacillota</taxon>
        <taxon>Bacilli</taxon>
        <taxon>Bacillales</taxon>
        <taxon>Bacillaceae</taxon>
        <taxon>Aureibacillus</taxon>
    </lineage>
</organism>
<reference evidence="1 2" key="1">
    <citation type="submission" date="2019-03" db="EMBL/GenBank/DDBJ databases">
        <title>Genomic Encyclopedia of Type Strains, Phase IV (KMG-IV): sequencing the most valuable type-strain genomes for metagenomic binning, comparative biology and taxonomic classification.</title>
        <authorList>
            <person name="Goeker M."/>
        </authorList>
    </citation>
    <scope>NUCLEOTIDE SEQUENCE [LARGE SCALE GENOMIC DNA]</scope>
    <source>
        <strain evidence="1 2">DSM 28697</strain>
    </source>
</reference>
<sequence>MSHVVFYISDTDSRHAMRDVVLIEALFSKHSELHITIVHTAERRYLSRRLYPYRDRLTFRTLECQFGYRYQLDGWTLSESKMTEDFETLCFEWPELLANETAFLRDSEARLVVSDIEPVAFPAAHAAGIPSIGLSNFTWSTVYEDLFGKNSTLLEDAYGHMDCWIRLEGHHEPAWGRDQTVNAGWFGATENTKRIRRLRRRWMAHEEKKQIAYIDLGTKEDEFKLPAEWTNRQDTMFVVSSGMMTGSANVVPVPKFEKNPQDYIAASDWVFTRPNWTTVSTAVLAGIPLRLVGQTAMYDVRHLCATVELSYLGETHLVRDWSEMNEVPFTVPERKKEMIPNQLPLIIETIEQRL</sequence>
<dbReference type="EMBL" id="SNYJ01000001">
    <property type="protein sequence ID" value="TDQ43020.1"/>
    <property type="molecule type" value="Genomic_DNA"/>
</dbReference>
<dbReference type="PANTHER" id="PTHR38134:SF2">
    <property type="entry name" value="GALACTOKINASE"/>
    <property type="match status" value="1"/>
</dbReference>
<dbReference type="PANTHER" id="PTHR38134">
    <property type="entry name" value="SLR1395 PROTEIN"/>
    <property type="match status" value="1"/>
</dbReference>
<dbReference type="Proteomes" id="UP000295632">
    <property type="component" value="Unassembled WGS sequence"/>
</dbReference>
<keyword evidence="2" id="KW-1185">Reference proteome</keyword>
<dbReference type="OrthoDB" id="9776616at2"/>